<dbReference type="Pfam" id="PF16206">
    <property type="entry name" value="Mon2_C"/>
    <property type="match status" value="1"/>
</dbReference>
<evidence type="ECO:0000313" key="3">
    <source>
        <dbReference type="Proteomes" id="UP001162060"/>
    </source>
</evidence>
<protein>
    <recommendedName>
        <fullName evidence="1">Mon2 C-terminal domain-containing protein</fullName>
    </recommendedName>
</protein>
<reference evidence="2" key="1">
    <citation type="submission" date="2024-01" db="EMBL/GenBank/DDBJ databases">
        <authorList>
            <person name="Webb A."/>
        </authorList>
    </citation>
    <scope>NUCLEOTIDE SEQUENCE</scope>
    <source>
        <strain evidence="2">Pm1</strain>
    </source>
</reference>
<dbReference type="InterPro" id="IPR032817">
    <property type="entry name" value="Mon2_C"/>
</dbReference>
<organism evidence="2 3">
    <name type="scientific">Peronospora matthiolae</name>
    <dbReference type="NCBI Taxonomy" id="2874970"/>
    <lineage>
        <taxon>Eukaryota</taxon>
        <taxon>Sar</taxon>
        <taxon>Stramenopiles</taxon>
        <taxon>Oomycota</taxon>
        <taxon>Peronosporomycetes</taxon>
        <taxon>Peronosporales</taxon>
        <taxon>Peronosporaceae</taxon>
        <taxon>Peronospora</taxon>
    </lineage>
</organism>
<evidence type="ECO:0000313" key="2">
    <source>
        <dbReference type="EMBL" id="CAK7944030.1"/>
    </source>
</evidence>
<sequence length="90" mass="9831">MLMLTGISRVLETNLHHLLQHASWFASIWRSLLQHVALNTAFGVPKEVVLAAIKMLQTLLQVSSAGDFDHIAQSQRVRAGVGMRVGVVTG</sequence>
<dbReference type="EMBL" id="CAKLBY020000306">
    <property type="protein sequence ID" value="CAK7944030.1"/>
    <property type="molecule type" value="Genomic_DNA"/>
</dbReference>
<dbReference type="AlphaFoldDB" id="A0AAV1VBE2"/>
<comment type="caution">
    <text evidence="2">The sequence shown here is derived from an EMBL/GenBank/DDBJ whole genome shotgun (WGS) entry which is preliminary data.</text>
</comment>
<proteinExistence type="predicted"/>
<dbReference type="Proteomes" id="UP001162060">
    <property type="component" value="Unassembled WGS sequence"/>
</dbReference>
<name>A0AAV1VBE2_9STRA</name>
<feature type="domain" description="Mon2 C-terminal" evidence="1">
    <location>
        <begin position="2"/>
        <end position="90"/>
    </location>
</feature>
<gene>
    <name evidence="2" type="ORF">PM001_LOCUS29180</name>
</gene>
<evidence type="ECO:0000259" key="1">
    <source>
        <dbReference type="Pfam" id="PF16206"/>
    </source>
</evidence>
<accession>A0AAV1VBE2</accession>